<evidence type="ECO:0000256" key="2">
    <source>
        <dbReference type="ARBA" id="ARBA00007663"/>
    </source>
</evidence>
<name>A0ABT2Y4N5_9MOLU</name>
<keyword evidence="4" id="KW-0963">Cytoplasm</keyword>
<dbReference type="InterPro" id="IPR006070">
    <property type="entry name" value="Sua5-like_dom"/>
</dbReference>
<keyword evidence="7 13" id="KW-0548">Nucleotidyltransferase</keyword>
<comment type="subcellular location">
    <subcellularLocation>
        <location evidence="1">Cytoplasm</location>
    </subcellularLocation>
</comment>
<evidence type="ECO:0000256" key="8">
    <source>
        <dbReference type="ARBA" id="ARBA00022741"/>
    </source>
</evidence>
<evidence type="ECO:0000256" key="3">
    <source>
        <dbReference type="ARBA" id="ARBA00012584"/>
    </source>
</evidence>
<evidence type="ECO:0000256" key="5">
    <source>
        <dbReference type="ARBA" id="ARBA00022679"/>
    </source>
</evidence>
<proteinExistence type="inferred from homology"/>
<dbReference type="SUPFAM" id="SSF55821">
    <property type="entry name" value="YrdC/RibB"/>
    <property type="match status" value="1"/>
</dbReference>
<organism evidence="13 14">
    <name type="scientific">Paracholeplasma manati</name>
    <dbReference type="NCBI Taxonomy" id="591373"/>
    <lineage>
        <taxon>Bacteria</taxon>
        <taxon>Bacillati</taxon>
        <taxon>Mycoplasmatota</taxon>
        <taxon>Mollicutes</taxon>
        <taxon>Acholeplasmatales</taxon>
        <taxon>Acholeplasmataceae</taxon>
        <taxon>Paracholeplasma</taxon>
    </lineage>
</organism>
<dbReference type="InterPro" id="IPR050156">
    <property type="entry name" value="TC-AMP_synthase_SUA5"/>
</dbReference>
<comment type="caution">
    <text evidence="13">The sequence shown here is derived from an EMBL/GenBank/DDBJ whole genome shotgun (WGS) entry which is preliminary data.</text>
</comment>
<gene>
    <name evidence="13" type="ORF">N7548_02515</name>
</gene>
<evidence type="ECO:0000256" key="11">
    <source>
        <dbReference type="ARBA" id="ARBA00048366"/>
    </source>
</evidence>
<evidence type="ECO:0000256" key="1">
    <source>
        <dbReference type="ARBA" id="ARBA00004496"/>
    </source>
</evidence>
<evidence type="ECO:0000256" key="7">
    <source>
        <dbReference type="ARBA" id="ARBA00022695"/>
    </source>
</evidence>
<evidence type="ECO:0000313" key="14">
    <source>
        <dbReference type="Proteomes" id="UP001177160"/>
    </source>
</evidence>
<dbReference type="Proteomes" id="UP001177160">
    <property type="component" value="Unassembled WGS sequence"/>
</dbReference>
<dbReference type="PANTHER" id="PTHR17490">
    <property type="entry name" value="SUA5"/>
    <property type="match status" value="1"/>
</dbReference>
<comment type="catalytic activity">
    <reaction evidence="11">
        <text>L-threonine + hydrogencarbonate + ATP = L-threonylcarbamoyladenylate + diphosphate + H2O</text>
        <dbReference type="Rhea" id="RHEA:36407"/>
        <dbReference type="ChEBI" id="CHEBI:15377"/>
        <dbReference type="ChEBI" id="CHEBI:17544"/>
        <dbReference type="ChEBI" id="CHEBI:30616"/>
        <dbReference type="ChEBI" id="CHEBI:33019"/>
        <dbReference type="ChEBI" id="CHEBI:57926"/>
        <dbReference type="ChEBI" id="CHEBI:73682"/>
        <dbReference type="EC" id="2.7.7.87"/>
    </reaction>
</comment>
<keyword evidence="9" id="KW-0067">ATP-binding</keyword>
<dbReference type="RefSeq" id="WP_263607830.1">
    <property type="nucleotide sequence ID" value="NZ_JAOVQM010000002.1"/>
</dbReference>
<evidence type="ECO:0000256" key="6">
    <source>
        <dbReference type="ARBA" id="ARBA00022694"/>
    </source>
</evidence>
<keyword evidence="14" id="KW-1185">Reference proteome</keyword>
<evidence type="ECO:0000256" key="4">
    <source>
        <dbReference type="ARBA" id="ARBA00022490"/>
    </source>
</evidence>
<keyword evidence="6" id="KW-0819">tRNA processing</keyword>
<reference evidence="13" key="1">
    <citation type="submission" date="2022-09" db="EMBL/GenBank/DDBJ databases">
        <title>Novel Mycoplasma species identified in domestic and wild animals.</title>
        <authorList>
            <person name="Volokhov D.V."/>
            <person name="Furtak V.A."/>
            <person name="Zagorodnyaya T.A."/>
        </authorList>
    </citation>
    <scope>NUCLEOTIDE SEQUENCE</scope>
    <source>
        <strain evidence="13">Oakley</strain>
    </source>
</reference>
<evidence type="ECO:0000256" key="10">
    <source>
        <dbReference type="ARBA" id="ARBA00029774"/>
    </source>
</evidence>
<dbReference type="EMBL" id="JAOVQM010000002">
    <property type="protein sequence ID" value="MCV2231691.1"/>
    <property type="molecule type" value="Genomic_DNA"/>
</dbReference>
<dbReference type="Gene3D" id="3.90.870.10">
    <property type="entry name" value="DHBP synthase"/>
    <property type="match status" value="1"/>
</dbReference>
<dbReference type="PROSITE" id="PS51163">
    <property type="entry name" value="YRDC"/>
    <property type="match status" value="1"/>
</dbReference>
<dbReference type="GO" id="GO:0061710">
    <property type="term" value="F:L-threonylcarbamoyladenylate synthase"/>
    <property type="evidence" value="ECO:0007669"/>
    <property type="project" value="UniProtKB-EC"/>
</dbReference>
<accession>A0ABT2Y4N5</accession>
<dbReference type="EC" id="2.7.7.87" evidence="3"/>
<evidence type="ECO:0000259" key="12">
    <source>
        <dbReference type="PROSITE" id="PS51163"/>
    </source>
</evidence>
<dbReference type="Pfam" id="PF01300">
    <property type="entry name" value="Sua5_yciO_yrdC"/>
    <property type="match status" value="1"/>
</dbReference>
<comment type="similarity">
    <text evidence="2">Belongs to the SUA5 family.</text>
</comment>
<evidence type="ECO:0000313" key="13">
    <source>
        <dbReference type="EMBL" id="MCV2231691.1"/>
    </source>
</evidence>
<dbReference type="NCBIfam" id="TIGR00057">
    <property type="entry name" value="L-threonylcarbamoyladenylate synthase"/>
    <property type="match status" value="1"/>
</dbReference>
<sequence>MMPDDYTFEDGFMPDGSIVIFPTDTTFGIACRLYDNEALRRITQLKNNTQFNYAVLCDTLVSINDLAVIDPRAKKLMMAFWPGPLTIILNSTRPHYEKTGEKKIAVRIPNHSSALSLIKKNGPLITTSLSTEDQDMLMDLVKIKANFQDKVDYIYEEYNNFYLNLGSTTIDLTENDIRFVRVGSIKESDILTVVNNTNYHI</sequence>
<keyword evidence="8" id="KW-0547">Nucleotide-binding</keyword>
<feature type="domain" description="YrdC-like" evidence="12">
    <location>
        <begin position="3"/>
        <end position="185"/>
    </location>
</feature>
<dbReference type="PANTHER" id="PTHR17490:SF16">
    <property type="entry name" value="THREONYLCARBAMOYL-AMP SYNTHASE"/>
    <property type="match status" value="1"/>
</dbReference>
<protein>
    <recommendedName>
        <fullName evidence="10">L-threonylcarbamoyladenylate synthase</fullName>
        <ecNumber evidence="3">2.7.7.87</ecNumber>
    </recommendedName>
    <alternativeName>
        <fullName evidence="10">L-threonylcarbamoyladenylate synthase</fullName>
    </alternativeName>
</protein>
<evidence type="ECO:0000256" key="9">
    <source>
        <dbReference type="ARBA" id="ARBA00022840"/>
    </source>
</evidence>
<keyword evidence="5 13" id="KW-0808">Transferase</keyword>
<dbReference type="InterPro" id="IPR017945">
    <property type="entry name" value="DHBP_synth_RibB-like_a/b_dom"/>
</dbReference>